<protein>
    <submittedName>
        <fullName evidence="1">Peptidase C11</fullName>
    </submittedName>
</protein>
<comment type="caution">
    <text evidence="1">The sequence shown here is derived from an EMBL/GenBank/DDBJ whole genome shotgun (WGS) entry which is preliminary data.</text>
</comment>
<sequence length="429" mass="46207">MATKAPTKRNWTIMVYLAGDNNLDSAGMVDIKEMKTVGTTDQIAVLVQFDRAGAKAQTVRYCLKKGTPLAKDAVQSLGETNMGDPKVLEDFVTWGATNYPADHYLLVLWNHGSGWDDANLYQGDVFSGAAPPVSRKAEPVATRGATAGARALPLAQARAGIRRTRRALFSTTVQAAVKQRGIAFDDQAQDFLDNIELKKVMTAIKKKLTRKIDILGMDACLMSMAEVAYQMRDVADYSVGSEETEPGDGWPYDRILKALAAKPAMTPEELSKTIVTQYLASYKATENVTQSAVKLAGLKPLATAVDGLAKALKGILADAASRTALINARAQVQEYSRPYDDYCDLIDLCDLIAKGVASPAVKTACAAVKDAAAAAIVATGYKGPAVDNSRGISIYFPKRKLSPLYKTLDFTKKSAWDEFLAAYLAGLGR</sequence>
<dbReference type="AlphaFoldDB" id="A0A831U611"/>
<gene>
    <name evidence="1" type="ORF">ENQ87_11930</name>
</gene>
<dbReference type="Gene3D" id="3.40.50.11970">
    <property type="match status" value="1"/>
</dbReference>
<accession>A0A831U611</accession>
<dbReference type="PANTHER" id="PTHR37835:SF1">
    <property type="entry name" value="ALPHA-CLOSTRIPAIN"/>
    <property type="match status" value="1"/>
</dbReference>
<dbReference type="Pfam" id="PF03415">
    <property type="entry name" value="Peptidase_C11"/>
    <property type="match status" value="2"/>
</dbReference>
<reference evidence="1" key="1">
    <citation type="journal article" date="2020" name="mSystems">
        <title>Genome- and Community-Level Interaction Insights into Carbon Utilization and Element Cycling Functions of Hydrothermarchaeota in Hydrothermal Sediment.</title>
        <authorList>
            <person name="Zhou Z."/>
            <person name="Liu Y."/>
            <person name="Xu W."/>
            <person name="Pan J."/>
            <person name="Luo Z.H."/>
            <person name="Li M."/>
        </authorList>
    </citation>
    <scope>NUCLEOTIDE SEQUENCE [LARGE SCALE GENOMIC DNA]</scope>
    <source>
        <strain evidence="1">SpSt-349</strain>
    </source>
</reference>
<organism evidence="1">
    <name type="scientific">Geobacter metallireducens</name>
    <dbReference type="NCBI Taxonomy" id="28232"/>
    <lineage>
        <taxon>Bacteria</taxon>
        <taxon>Pseudomonadati</taxon>
        <taxon>Thermodesulfobacteriota</taxon>
        <taxon>Desulfuromonadia</taxon>
        <taxon>Geobacterales</taxon>
        <taxon>Geobacteraceae</taxon>
        <taxon>Geobacter</taxon>
    </lineage>
</organism>
<proteinExistence type="predicted"/>
<dbReference type="PANTHER" id="PTHR37835">
    <property type="entry name" value="ALPHA-CLOSTRIPAIN"/>
    <property type="match status" value="1"/>
</dbReference>
<dbReference type="EMBL" id="DSOV01000053">
    <property type="protein sequence ID" value="HEN43053.1"/>
    <property type="molecule type" value="Genomic_DNA"/>
</dbReference>
<name>A0A831U611_GEOME</name>
<evidence type="ECO:0000313" key="1">
    <source>
        <dbReference type="EMBL" id="HEN43053.1"/>
    </source>
</evidence>
<dbReference type="InterPro" id="IPR005077">
    <property type="entry name" value="Peptidase_C11"/>
</dbReference>